<reference evidence="2 3" key="1">
    <citation type="journal article" date="2016" name="Nat. Commun.">
        <title>Thousands of microbial genomes shed light on interconnected biogeochemical processes in an aquifer system.</title>
        <authorList>
            <person name="Anantharaman K."/>
            <person name="Brown C.T."/>
            <person name="Hug L.A."/>
            <person name="Sharon I."/>
            <person name="Castelle C.J."/>
            <person name="Probst A.J."/>
            <person name="Thomas B.C."/>
            <person name="Singh A."/>
            <person name="Wilkins M.J."/>
            <person name="Karaoz U."/>
            <person name="Brodie E.L."/>
            <person name="Williams K.H."/>
            <person name="Hubbard S.S."/>
            <person name="Banfield J.F."/>
        </authorList>
    </citation>
    <scope>NUCLEOTIDE SEQUENCE [LARGE SCALE GENOMIC DNA]</scope>
</reference>
<protein>
    <submittedName>
        <fullName evidence="2">Uncharacterized protein</fullName>
    </submittedName>
</protein>
<dbReference type="STRING" id="1802538.A2382_04345"/>
<accession>A0A1F8CU17</accession>
<comment type="caution">
    <text evidence="2">The sequence shown here is derived from an EMBL/GenBank/DDBJ whole genome shotgun (WGS) entry which is preliminary data.</text>
</comment>
<sequence length="74" mass="8188">MTQETIILIIVNVASLFGSAIMITSILSIFSNREPELRYVKLTETLLTLFSVVVITGIDCIVIYEDLQALGLLN</sequence>
<dbReference type="AlphaFoldDB" id="A0A1F8CU17"/>
<proteinExistence type="predicted"/>
<keyword evidence="1" id="KW-0472">Membrane</keyword>
<feature type="transmembrane region" description="Helical" evidence="1">
    <location>
        <begin position="42"/>
        <end position="64"/>
    </location>
</feature>
<keyword evidence="1" id="KW-1133">Transmembrane helix</keyword>
<evidence type="ECO:0000313" key="2">
    <source>
        <dbReference type="EMBL" id="OGM79800.1"/>
    </source>
</evidence>
<dbReference type="EMBL" id="MGHY01000007">
    <property type="protein sequence ID" value="OGM79800.1"/>
    <property type="molecule type" value="Genomic_DNA"/>
</dbReference>
<organism evidence="2 3">
    <name type="scientific">Candidatus Woesebacteria bacterium RIFOXYB1_FULL_38_16</name>
    <dbReference type="NCBI Taxonomy" id="1802538"/>
    <lineage>
        <taxon>Bacteria</taxon>
        <taxon>Candidatus Woeseibacteriota</taxon>
    </lineage>
</organism>
<dbReference type="Proteomes" id="UP000178999">
    <property type="component" value="Unassembled WGS sequence"/>
</dbReference>
<gene>
    <name evidence="2" type="ORF">A2382_04345</name>
</gene>
<feature type="transmembrane region" description="Helical" evidence="1">
    <location>
        <begin position="6"/>
        <end position="30"/>
    </location>
</feature>
<evidence type="ECO:0000313" key="3">
    <source>
        <dbReference type="Proteomes" id="UP000178999"/>
    </source>
</evidence>
<name>A0A1F8CU17_9BACT</name>
<keyword evidence="1" id="KW-0812">Transmembrane</keyword>
<evidence type="ECO:0000256" key="1">
    <source>
        <dbReference type="SAM" id="Phobius"/>
    </source>
</evidence>